<dbReference type="PANTHER" id="PTHR46122:SF9">
    <property type="entry name" value="F-BOX_KELCH-REPEAT PROTEIN"/>
    <property type="match status" value="1"/>
</dbReference>
<dbReference type="CDD" id="cd22152">
    <property type="entry name" value="F-box_AtAFR-like"/>
    <property type="match status" value="1"/>
</dbReference>
<accession>A0A072TGN1</accession>
<evidence type="ECO:0000256" key="1">
    <source>
        <dbReference type="ARBA" id="ARBA00022441"/>
    </source>
</evidence>
<dbReference type="SMART" id="SM00612">
    <property type="entry name" value="Kelch"/>
    <property type="match status" value="2"/>
</dbReference>
<keyword evidence="5" id="KW-1185">Reference proteome</keyword>
<keyword evidence="2" id="KW-0677">Repeat</keyword>
<dbReference type="EnsemblPlants" id="KEH16724">
    <property type="protein sequence ID" value="KEH16724"/>
    <property type="gene ID" value="MTR_0105s0040"/>
</dbReference>
<keyword evidence="1" id="KW-0880">Kelch repeat</keyword>
<dbReference type="AlphaFoldDB" id="A0A072TGN1"/>
<reference evidence="4" key="3">
    <citation type="submission" date="2015-06" db="UniProtKB">
        <authorList>
            <consortium name="EnsemblPlants"/>
        </authorList>
    </citation>
    <scope>IDENTIFICATION</scope>
    <source>
        <strain evidence="4">cv. Jemalong A17</strain>
    </source>
</reference>
<dbReference type="PANTHER" id="PTHR46122">
    <property type="entry name" value="GALACTOSE OXIDASE/KELCH REPEAT PROTEIN-RELATED"/>
    <property type="match status" value="1"/>
</dbReference>
<dbReference type="SUPFAM" id="SSF117281">
    <property type="entry name" value="Kelch motif"/>
    <property type="match status" value="1"/>
</dbReference>
<gene>
    <name evidence="3" type="ORF">MTR_0105s0040</name>
</gene>
<reference evidence="3 5" key="2">
    <citation type="journal article" date="2014" name="BMC Genomics">
        <title>An improved genome release (version Mt4.0) for the model legume Medicago truncatula.</title>
        <authorList>
            <person name="Tang H."/>
            <person name="Krishnakumar V."/>
            <person name="Bidwell S."/>
            <person name="Rosen B."/>
            <person name="Chan A."/>
            <person name="Zhou S."/>
            <person name="Gentzbittel L."/>
            <person name="Childs K.L."/>
            <person name="Yandell M."/>
            <person name="Gundlach H."/>
            <person name="Mayer K.F."/>
            <person name="Schwartz D.C."/>
            <person name="Town C.D."/>
        </authorList>
    </citation>
    <scope>GENOME REANNOTATION</scope>
    <source>
        <strain evidence="3">A17</strain>
        <strain evidence="4 5">cv. Jemalong A17</strain>
    </source>
</reference>
<proteinExistence type="predicted"/>
<name>A0A072TGN1_MEDTR</name>
<dbReference type="EMBL" id="KL402830">
    <property type="protein sequence ID" value="KEH16724.1"/>
    <property type="molecule type" value="Genomic_DNA"/>
</dbReference>
<dbReference type="InterPro" id="IPR036047">
    <property type="entry name" value="F-box-like_dom_sf"/>
</dbReference>
<dbReference type="HOGENOM" id="CLU_028510_0_0_1"/>
<dbReference type="Proteomes" id="UP000002051">
    <property type="component" value="Unassembled WGS sequence"/>
</dbReference>
<dbReference type="GO" id="GO:0005634">
    <property type="term" value="C:nucleus"/>
    <property type="evidence" value="ECO:0000318"/>
    <property type="project" value="GO_Central"/>
</dbReference>
<evidence type="ECO:0000256" key="2">
    <source>
        <dbReference type="ARBA" id="ARBA00022737"/>
    </source>
</evidence>
<dbReference type="InterPro" id="IPR052439">
    <property type="entry name" value="F-box/Kelch-repeat"/>
</dbReference>
<protein>
    <submittedName>
        <fullName evidence="3">Galactose oxidase/kelch repeat protein</fullName>
    </submittedName>
</protein>
<reference evidence="3 5" key="1">
    <citation type="journal article" date="2011" name="Nature">
        <title>The Medicago genome provides insight into the evolution of rhizobial symbioses.</title>
        <authorList>
            <person name="Young N.D."/>
            <person name="Debelle F."/>
            <person name="Oldroyd G.E."/>
            <person name="Geurts R."/>
            <person name="Cannon S.B."/>
            <person name="Udvardi M.K."/>
            <person name="Benedito V.A."/>
            <person name="Mayer K.F."/>
            <person name="Gouzy J."/>
            <person name="Schoof H."/>
            <person name="Van de Peer Y."/>
            <person name="Proost S."/>
            <person name="Cook D.R."/>
            <person name="Meyers B.C."/>
            <person name="Spannagl M."/>
            <person name="Cheung F."/>
            <person name="De Mita S."/>
            <person name="Krishnakumar V."/>
            <person name="Gundlach H."/>
            <person name="Zhou S."/>
            <person name="Mudge J."/>
            <person name="Bharti A.K."/>
            <person name="Murray J.D."/>
            <person name="Naoumkina M.A."/>
            <person name="Rosen B."/>
            <person name="Silverstein K.A."/>
            <person name="Tang H."/>
            <person name="Rombauts S."/>
            <person name="Zhao P.X."/>
            <person name="Zhou P."/>
            <person name="Barbe V."/>
            <person name="Bardou P."/>
            <person name="Bechner M."/>
            <person name="Bellec A."/>
            <person name="Berger A."/>
            <person name="Berges H."/>
            <person name="Bidwell S."/>
            <person name="Bisseling T."/>
            <person name="Choisne N."/>
            <person name="Couloux A."/>
            <person name="Denny R."/>
            <person name="Deshpande S."/>
            <person name="Dai X."/>
            <person name="Doyle J.J."/>
            <person name="Dudez A.M."/>
            <person name="Farmer A.D."/>
            <person name="Fouteau S."/>
            <person name="Franken C."/>
            <person name="Gibelin C."/>
            <person name="Gish J."/>
            <person name="Goldstein S."/>
            <person name="Gonzalez A.J."/>
            <person name="Green P.J."/>
            <person name="Hallab A."/>
            <person name="Hartog M."/>
            <person name="Hua A."/>
            <person name="Humphray S.J."/>
            <person name="Jeong D.H."/>
            <person name="Jing Y."/>
            <person name="Jocker A."/>
            <person name="Kenton S.M."/>
            <person name="Kim D.J."/>
            <person name="Klee K."/>
            <person name="Lai H."/>
            <person name="Lang C."/>
            <person name="Lin S."/>
            <person name="Macmil S.L."/>
            <person name="Magdelenat G."/>
            <person name="Matthews L."/>
            <person name="McCorrison J."/>
            <person name="Monaghan E.L."/>
            <person name="Mun J.H."/>
            <person name="Najar F.Z."/>
            <person name="Nicholson C."/>
            <person name="Noirot C."/>
            <person name="O'Bleness M."/>
            <person name="Paule C.R."/>
            <person name="Poulain J."/>
            <person name="Prion F."/>
            <person name="Qin B."/>
            <person name="Qu C."/>
            <person name="Retzel E.F."/>
            <person name="Riddle C."/>
            <person name="Sallet E."/>
            <person name="Samain S."/>
            <person name="Samson N."/>
            <person name="Sanders I."/>
            <person name="Saurat O."/>
            <person name="Scarpelli C."/>
            <person name="Schiex T."/>
            <person name="Segurens B."/>
            <person name="Severin A.J."/>
            <person name="Sherrier D.J."/>
            <person name="Shi R."/>
            <person name="Sims S."/>
            <person name="Singer S.R."/>
            <person name="Sinharoy S."/>
            <person name="Sterck L."/>
            <person name="Viollet A."/>
            <person name="Wang B.B."/>
            <person name="Wang K."/>
            <person name="Wang M."/>
            <person name="Wang X."/>
            <person name="Warfsmann J."/>
            <person name="Weissenbach J."/>
            <person name="White D.D."/>
            <person name="White J.D."/>
            <person name="Wiley G.B."/>
            <person name="Wincker P."/>
            <person name="Xing Y."/>
            <person name="Yang L."/>
            <person name="Yao Z."/>
            <person name="Ying F."/>
            <person name="Zhai J."/>
            <person name="Zhou L."/>
            <person name="Zuber A."/>
            <person name="Denarie J."/>
            <person name="Dixon R.A."/>
            <person name="May G.D."/>
            <person name="Schwartz D.C."/>
            <person name="Rogers J."/>
            <person name="Quetier F."/>
            <person name="Town C.D."/>
            <person name="Roe B.A."/>
        </authorList>
    </citation>
    <scope>NUCLEOTIDE SEQUENCE [LARGE SCALE GENOMIC DNA]</scope>
    <source>
        <strain evidence="3">A17</strain>
        <strain evidence="4 5">cv. Jemalong A17</strain>
    </source>
</reference>
<evidence type="ECO:0000313" key="5">
    <source>
        <dbReference type="Proteomes" id="UP000002051"/>
    </source>
</evidence>
<organism evidence="3 5">
    <name type="scientific">Medicago truncatula</name>
    <name type="common">Barrel medic</name>
    <name type="synonym">Medicago tribuloides</name>
    <dbReference type="NCBI Taxonomy" id="3880"/>
    <lineage>
        <taxon>Eukaryota</taxon>
        <taxon>Viridiplantae</taxon>
        <taxon>Streptophyta</taxon>
        <taxon>Embryophyta</taxon>
        <taxon>Tracheophyta</taxon>
        <taxon>Spermatophyta</taxon>
        <taxon>Magnoliopsida</taxon>
        <taxon>eudicotyledons</taxon>
        <taxon>Gunneridae</taxon>
        <taxon>Pentapetalae</taxon>
        <taxon>rosids</taxon>
        <taxon>fabids</taxon>
        <taxon>Fabales</taxon>
        <taxon>Fabaceae</taxon>
        <taxon>Papilionoideae</taxon>
        <taxon>50 kb inversion clade</taxon>
        <taxon>NPAAA clade</taxon>
        <taxon>Hologalegina</taxon>
        <taxon>IRL clade</taxon>
        <taxon>Trifolieae</taxon>
        <taxon>Medicago</taxon>
    </lineage>
</organism>
<dbReference type="InterPro" id="IPR015915">
    <property type="entry name" value="Kelch-typ_b-propeller"/>
</dbReference>
<evidence type="ECO:0000313" key="3">
    <source>
        <dbReference type="EMBL" id="KEH16724.1"/>
    </source>
</evidence>
<evidence type="ECO:0000313" key="4">
    <source>
        <dbReference type="EnsemblPlants" id="KEH16724"/>
    </source>
</evidence>
<dbReference type="SUPFAM" id="SSF81383">
    <property type="entry name" value="F-box domain"/>
    <property type="match status" value="1"/>
</dbReference>
<dbReference type="Pfam" id="PF01344">
    <property type="entry name" value="Kelch_1"/>
    <property type="match status" value="2"/>
</dbReference>
<sequence length="533" mass="60319">MWAYVCLMSNSYKEENQLNFEAVHLMDLPSNNHQLDVEEKQCMSKELEKQVVDPKEEEKSKNEEEDMQNDVIFPVHSIDNGNGKRYDIMVSVWAYVCLMSNSYKEENQLNFEAVHLMDLPSNNHQLDVEEKQCMSKELEKQVVDPKEEEKSKNEEEDMQNDVIFPVHSIDNGNGKRYDIMVSDSNLLSEHLGRDISIHCLLRLSRSDYGSIAAINKSFRSLIRSGELYKLRRKAGIVEHWAYFSSEALKWEAFDPNRNRWIHLPKMTCDACFSLADRESLAVGTELLVFGKELMDPIIHKYSLLTNMWSVGNMMNTPRCLFGSASLGEIAILAGGCDPCGNILSSAELYNADTGNWKTLPNMNKARKMCSSVFMDGKFYVLGGIAADKKTQLTCGEEFDMKTKKWREIPNMFPVRTGVFETPPSFGSPPLIAVVKNVLYAADYGQQKVKKYDKDNNSWVIIGSFPEQATSMNGWGLAFRACGDHLLFLGGPVIHGAIMMEINAWIPNEGEPQWNRLAGNQSGGFVHNCTVMGC</sequence>
<dbReference type="FunFam" id="2.120.10.80:FF:000007">
    <property type="entry name" value="F-box/kelch-repeat protein SKIP11"/>
    <property type="match status" value="1"/>
</dbReference>
<dbReference type="Gene3D" id="2.120.10.80">
    <property type="entry name" value="Kelch-type beta propeller"/>
    <property type="match status" value="1"/>
</dbReference>
<dbReference type="InterPro" id="IPR006652">
    <property type="entry name" value="Kelch_1"/>
</dbReference>